<sequence length="227" mass="24605">MMTLLIGLGLWQLHRREWKHELIAQVEARIHAAPVPPPGRAEWPGLSAQDAYRRVVVEGRFLPDRETFVQATTALGGGYWVMTPLQTADGTVLVNRGFVPPERRAPATRGEGGDDGPVRVVGLLRLSEPGGGFLRTNDPANDRWYSRDVAAIASRRGLGETAPFFVDAEAAPEPGRYPVGGLTVVRFADNHLVYALTWFGLALLSAWAAFMVLFRGRAGAPAAPGAE</sequence>
<evidence type="ECO:0000256" key="1">
    <source>
        <dbReference type="ARBA" id="ARBA00004370"/>
    </source>
</evidence>
<evidence type="ECO:0000256" key="4">
    <source>
        <dbReference type="ARBA" id="ARBA00022989"/>
    </source>
</evidence>
<keyword evidence="3 6" id="KW-0812">Transmembrane</keyword>
<dbReference type="PANTHER" id="PTHR23427:SF2">
    <property type="entry name" value="SURFEIT LOCUS PROTEIN 1"/>
    <property type="match status" value="1"/>
</dbReference>
<dbReference type="CDD" id="cd06662">
    <property type="entry name" value="SURF1"/>
    <property type="match status" value="1"/>
</dbReference>
<dbReference type="PROSITE" id="PS50895">
    <property type="entry name" value="SURF1"/>
    <property type="match status" value="1"/>
</dbReference>
<accession>A0ABS5QJ65</accession>
<evidence type="ECO:0000313" key="8">
    <source>
        <dbReference type="Proteomes" id="UP000766336"/>
    </source>
</evidence>
<dbReference type="Pfam" id="PF02104">
    <property type="entry name" value="SURF1"/>
    <property type="match status" value="1"/>
</dbReference>
<keyword evidence="5 6" id="KW-0472">Membrane</keyword>
<evidence type="ECO:0000256" key="2">
    <source>
        <dbReference type="ARBA" id="ARBA00007165"/>
    </source>
</evidence>
<comment type="caution">
    <text evidence="7">The sequence shown here is derived from an EMBL/GenBank/DDBJ whole genome shotgun (WGS) entry which is preliminary data.</text>
</comment>
<comment type="similarity">
    <text evidence="2 6">Belongs to the SURF1 family.</text>
</comment>
<comment type="caution">
    <text evidence="6">Lacks conserved residue(s) required for the propagation of feature annotation.</text>
</comment>
<dbReference type="PANTHER" id="PTHR23427">
    <property type="entry name" value="SURFEIT LOCUS PROTEIN"/>
    <property type="match status" value="1"/>
</dbReference>
<evidence type="ECO:0000256" key="3">
    <source>
        <dbReference type="ARBA" id="ARBA00022692"/>
    </source>
</evidence>
<dbReference type="Proteomes" id="UP000766336">
    <property type="component" value="Unassembled WGS sequence"/>
</dbReference>
<name>A0ABS5QJ65_9PROT</name>
<keyword evidence="4 6" id="KW-1133">Transmembrane helix</keyword>
<evidence type="ECO:0000256" key="5">
    <source>
        <dbReference type="ARBA" id="ARBA00023136"/>
    </source>
</evidence>
<dbReference type="InterPro" id="IPR002994">
    <property type="entry name" value="Surf1/Shy1"/>
</dbReference>
<gene>
    <name evidence="7" type="ORF">KHU32_16580</name>
</gene>
<feature type="transmembrane region" description="Helical" evidence="6">
    <location>
        <begin position="192"/>
        <end position="214"/>
    </location>
</feature>
<proteinExistence type="inferred from homology"/>
<dbReference type="EMBL" id="JAHCDA010000003">
    <property type="protein sequence ID" value="MBS7812568.1"/>
    <property type="molecule type" value="Genomic_DNA"/>
</dbReference>
<keyword evidence="8" id="KW-1185">Reference proteome</keyword>
<protein>
    <recommendedName>
        <fullName evidence="6">SURF1-like protein</fullName>
    </recommendedName>
</protein>
<reference evidence="7 8" key="1">
    <citation type="submission" date="2021-05" db="EMBL/GenBank/DDBJ databases">
        <title>Roseococcus sp. XZZS9, whole genome shotgun sequencing project.</title>
        <authorList>
            <person name="Zhao G."/>
            <person name="Shen L."/>
        </authorList>
    </citation>
    <scope>NUCLEOTIDE SEQUENCE [LARGE SCALE GENOMIC DNA]</scope>
    <source>
        <strain evidence="7 8">XZZS9</strain>
    </source>
</reference>
<evidence type="ECO:0000256" key="6">
    <source>
        <dbReference type="RuleBase" id="RU363076"/>
    </source>
</evidence>
<evidence type="ECO:0000313" key="7">
    <source>
        <dbReference type="EMBL" id="MBS7812568.1"/>
    </source>
</evidence>
<keyword evidence="6" id="KW-1003">Cell membrane</keyword>
<dbReference type="InterPro" id="IPR045214">
    <property type="entry name" value="Surf1/Surf4"/>
</dbReference>
<organism evidence="7 8">
    <name type="scientific">Roseococcus pinisoli</name>
    <dbReference type="NCBI Taxonomy" id="2835040"/>
    <lineage>
        <taxon>Bacteria</taxon>
        <taxon>Pseudomonadati</taxon>
        <taxon>Pseudomonadota</taxon>
        <taxon>Alphaproteobacteria</taxon>
        <taxon>Acetobacterales</taxon>
        <taxon>Roseomonadaceae</taxon>
        <taxon>Roseococcus</taxon>
    </lineage>
</organism>
<comment type="subcellular location">
    <subcellularLocation>
        <location evidence="6">Cell membrane</location>
        <topology evidence="6">Multi-pass membrane protein</topology>
    </subcellularLocation>
    <subcellularLocation>
        <location evidence="1">Membrane</location>
    </subcellularLocation>
</comment>